<reference evidence="1 2" key="1">
    <citation type="journal article" date="2002" name="Proc. Natl. Acad. Sci. U.S.A.">
        <title>The complete genome sequence of Chlorobium tepidum TLS, a photosynthetic, anaerobic, green-sulfur bacterium.</title>
        <authorList>
            <person name="Eisen J.A."/>
            <person name="Nelson K.E."/>
            <person name="Paulsen I.T."/>
            <person name="Heidelberg J.F."/>
            <person name="Wu M."/>
            <person name="Dodson R.J."/>
            <person name="Deboy R."/>
            <person name="Gwinn M.L."/>
            <person name="Nelson W.C."/>
            <person name="Haft D.H."/>
            <person name="Hickey E.K."/>
            <person name="Peterson J.D."/>
            <person name="Durkin A.S."/>
            <person name="Kolonay J.L."/>
            <person name="Yang F."/>
            <person name="Holt I."/>
            <person name="Umayam L.A."/>
            <person name="Mason T."/>
            <person name="Brenner M."/>
            <person name="Shea T.P."/>
            <person name="Parksey D."/>
            <person name="Nierman W.C."/>
            <person name="Feldblyum T.V."/>
            <person name="Hansen C.L."/>
            <person name="Craven M.B."/>
            <person name="Radune D."/>
            <person name="Vamathevan J."/>
            <person name="Khouri H."/>
            <person name="White O."/>
            <person name="Gruber T.M."/>
            <person name="Ketchum K.A."/>
            <person name="Venter J.C."/>
            <person name="Tettelin H."/>
            <person name="Bryant D.A."/>
            <person name="Fraser C.M."/>
        </authorList>
    </citation>
    <scope>NUCLEOTIDE SEQUENCE [LARGE SCALE GENOMIC DNA]</scope>
    <source>
        <strain evidence="2">ATCC 49652 / DSM 12025 / NBRC 103806 / TLS</strain>
    </source>
</reference>
<dbReference type="KEGG" id="cte:CT0238"/>
<gene>
    <name evidence="1" type="ordered locus">CT0238</name>
</gene>
<sequence length="30" mass="3548">MVNLNTSFRLYGLFFEKKCMIPSIITNPNR</sequence>
<dbReference type="HOGENOM" id="CLU_3402795_0_0_10"/>
<dbReference type="AlphaFoldDB" id="Q8KFT4"/>
<evidence type="ECO:0000313" key="2">
    <source>
        <dbReference type="Proteomes" id="UP000001007"/>
    </source>
</evidence>
<proteinExistence type="predicted"/>
<dbReference type="Proteomes" id="UP000001007">
    <property type="component" value="Chromosome"/>
</dbReference>
<dbReference type="EMBL" id="AE006470">
    <property type="protein sequence ID" value="AAM71484.1"/>
    <property type="molecule type" value="Genomic_DNA"/>
</dbReference>
<dbReference type="EnsemblBacteria" id="AAM71484">
    <property type="protein sequence ID" value="AAM71484"/>
    <property type="gene ID" value="CT0238"/>
</dbReference>
<organism evidence="1 2">
    <name type="scientific">Chlorobaculum tepidum (strain ATCC 49652 / DSM 12025 / NBRC 103806 / TLS)</name>
    <name type="common">Chlorobium tepidum</name>
    <dbReference type="NCBI Taxonomy" id="194439"/>
    <lineage>
        <taxon>Bacteria</taxon>
        <taxon>Pseudomonadati</taxon>
        <taxon>Chlorobiota</taxon>
        <taxon>Chlorobiia</taxon>
        <taxon>Chlorobiales</taxon>
        <taxon>Chlorobiaceae</taxon>
        <taxon>Chlorobaculum</taxon>
    </lineage>
</organism>
<name>Q8KFT4_CHLTE</name>
<accession>Q8KFT4</accession>
<evidence type="ECO:0000313" key="1">
    <source>
        <dbReference type="EMBL" id="AAM71484.1"/>
    </source>
</evidence>
<protein>
    <submittedName>
        <fullName evidence="1">Uncharacterized protein</fullName>
    </submittedName>
</protein>
<keyword evidence="2" id="KW-1185">Reference proteome</keyword>